<evidence type="ECO:0000256" key="1">
    <source>
        <dbReference type="SAM" id="MobiDB-lite"/>
    </source>
</evidence>
<keyword evidence="3" id="KW-1185">Reference proteome</keyword>
<accession>A0A7J7XI22</accession>
<protein>
    <submittedName>
        <fullName evidence="2">Uncharacterized protein</fullName>
    </submittedName>
</protein>
<feature type="region of interest" description="Disordered" evidence="1">
    <location>
        <begin position="1"/>
        <end position="86"/>
    </location>
</feature>
<evidence type="ECO:0000313" key="3">
    <source>
        <dbReference type="Proteomes" id="UP000527355"/>
    </source>
</evidence>
<feature type="region of interest" description="Disordered" evidence="1">
    <location>
        <begin position="169"/>
        <end position="218"/>
    </location>
</feature>
<feature type="compositionally biased region" description="Low complexity" evidence="1">
    <location>
        <begin position="58"/>
        <end position="74"/>
    </location>
</feature>
<dbReference type="AlphaFoldDB" id="A0A7J7XI22"/>
<evidence type="ECO:0000313" key="2">
    <source>
        <dbReference type="EMBL" id="KAF6348996.1"/>
    </source>
</evidence>
<comment type="caution">
    <text evidence="2">The sequence shown here is derived from an EMBL/GenBank/DDBJ whole genome shotgun (WGS) entry which is preliminary data.</text>
</comment>
<organism evidence="2 3">
    <name type="scientific">Myotis myotis</name>
    <name type="common">Greater mouse-eared bat</name>
    <name type="synonym">Vespertilio myotis</name>
    <dbReference type="NCBI Taxonomy" id="51298"/>
    <lineage>
        <taxon>Eukaryota</taxon>
        <taxon>Metazoa</taxon>
        <taxon>Chordata</taxon>
        <taxon>Craniata</taxon>
        <taxon>Vertebrata</taxon>
        <taxon>Euteleostomi</taxon>
        <taxon>Mammalia</taxon>
        <taxon>Eutheria</taxon>
        <taxon>Laurasiatheria</taxon>
        <taxon>Chiroptera</taxon>
        <taxon>Yangochiroptera</taxon>
        <taxon>Vespertilionidae</taxon>
        <taxon>Myotis</taxon>
    </lineage>
</organism>
<dbReference type="EMBL" id="JABWUV010000006">
    <property type="protein sequence ID" value="KAF6348996.1"/>
    <property type="molecule type" value="Genomic_DNA"/>
</dbReference>
<feature type="compositionally biased region" description="Pro residues" evidence="1">
    <location>
        <begin position="174"/>
        <end position="189"/>
    </location>
</feature>
<gene>
    <name evidence="2" type="ORF">mMyoMyo1_011586</name>
</gene>
<dbReference type="Proteomes" id="UP000527355">
    <property type="component" value="Unassembled WGS sequence"/>
</dbReference>
<sequence length="261" mass="27288">MTLVASVPAGPVLVDAGREVEGAHGAKSGNWGQRPSSEPDRMRSSPHHRMPCPVPPEAGARAASSVPAPPSVGGHARKAPQAGGAETWRRLLSSPSWDTRLQSWGSGSGCCPPSGSLEVGVTRWAGPSRRCSRGCKSWSALCLGVQQVGWELGGVWGAGQRHGRLSAYRQEAQWPPPRAPPPSGPPAPVSPRKEAEVPSPRLTRRTGQRCPRWVGSSLPLAPCAWDSLIRQAGPPLRPLESPPRLISGSAAGGPPTSQSAV</sequence>
<feature type="region of interest" description="Disordered" evidence="1">
    <location>
        <begin position="232"/>
        <end position="261"/>
    </location>
</feature>
<name>A0A7J7XI22_MYOMY</name>
<proteinExistence type="predicted"/>
<reference evidence="2 3" key="1">
    <citation type="journal article" date="2020" name="Nature">
        <title>Six reference-quality genomes reveal evolution of bat adaptations.</title>
        <authorList>
            <person name="Jebb D."/>
            <person name="Huang Z."/>
            <person name="Pippel M."/>
            <person name="Hughes G.M."/>
            <person name="Lavrichenko K."/>
            <person name="Devanna P."/>
            <person name="Winkler S."/>
            <person name="Jermiin L.S."/>
            <person name="Skirmuntt E.C."/>
            <person name="Katzourakis A."/>
            <person name="Burkitt-Gray L."/>
            <person name="Ray D.A."/>
            <person name="Sullivan K.A.M."/>
            <person name="Roscito J.G."/>
            <person name="Kirilenko B.M."/>
            <person name="Davalos L.M."/>
            <person name="Corthals A.P."/>
            <person name="Power M.L."/>
            <person name="Jones G."/>
            <person name="Ransome R.D."/>
            <person name="Dechmann D.K.N."/>
            <person name="Locatelli A.G."/>
            <person name="Puechmaille S.J."/>
            <person name="Fedrigo O."/>
            <person name="Jarvis E.D."/>
            <person name="Hiller M."/>
            <person name="Vernes S.C."/>
            <person name="Myers E.W."/>
            <person name="Teeling E.C."/>
        </authorList>
    </citation>
    <scope>NUCLEOTIDE SEQUENCE [LARGE SCALE GENOMIC DNA]</scope>
    <source>
        <strain evidence="2">MMyoMyo1</strain>
        <tissue evidence="2">Flight muscle</tissue>
    </source>
</reference>